<dbReference type="PATRIC" id="fig|176299.10.peg.5023"/>
<reference evidence="1 2" key="1">
    <citation type="journal article" date="2001" name="Science">
        <title>The genome of the natural genetic engineer Agrobacterium tumefaciens C58.</title>
        <authorList>
            <person name="Wood D.W."/>
            <person name="Setubal J.C."/>
            <person name="Kaul R."/>
            <person name="Monks D.E."/>
            <person name="Kitajima J.P."/>
            <person name="Okura V.K."/>
            <person name="Zhou Y."/>
            <person name="Chen L."/>
            <person name="Wood G.E."/>
            <person name="Almeida N.F.Jr."/>
            <person name="Woo L."/>
            <person name="Chen Y."/>
            <person name="Paulsen I.T."/>
            <person name="Eisen J.A."/>
            <person name="Karp P.D."/>
            <person name="Bovee D.Sr."/>
            <person name="Chapman P."/>
            <person name="Clendenning J."/>
            <person name="Deatherage G."/>
            <person name="Gillet W."/>
            <person name="Grant C."/>
            <person name="Kutyavin T."/>
            <person name="Levy R."/>
            <person name="Li M.J."/>
            <person name="McClelland E."/>
            <person name="Palmieri A."/>
            <person name="Raymond C."/>
            <person name="Rouse G."/>
            <person name="Saenphimmachak C."/>
            <person name="Wu Z."/>
            <person name="Romero P."/>
            <person name="Gordon D."/>
            <person name="Zhang S."/>
            <person name="Yoo H."/>
            <person name="Tao Y."/>
            <person name="Biddle P."/>
            <person name="Jung M."/>
            <person name="Krespan W."/>
            <person name="Perry M."/>
            <person name="Gordon-Kamm B."/>
            <person name="Liao L."/>
            <person name="Kim S."/>
            <person name="Hendrick C."/>
            <person name="Zhao Z.Y."/>
            <person name="Dolan M."/>
            <person name="Chumley F."/>
            <person name="Tingey S.V."/>
            <person name="Tomb J.F."/>
            <person name="Gordon M.P."/>
            <person name="Olson M.V."/>
            <person name="Nester E.W."/>
        </authorList>
    </citation>
    <scope>NUCLEOTIDE SEQUENCE [LARGE SCALE GENOMIC DNA]</scope>
    <source>
        <strain evidence="2">C58 / ATCC 33970</strain>
    </source>
</reference>
<protein>
    <submittedName>
        <fullName evidence="1">Uncharacterized protein</fullName>
    </submittedName>
</protein>
<keyword evidence="2" id="KW-1185">Reference proteome</keyword>
<evidence type="ECO:0000313" key="1">
    <source>
        <dbReference type="EMBL" id="AAK90725.1"/>
    </source>
</evidence>
<name>A9CLB6_AGRFC</name>
<reference evidence="1 2" key="2">
    <citation type="journal article" date="2001" name="Science">
        <title>Genome sequence of the plant pathogen and biotechnology agent Agrobacterium tumefaciens C58.</title>
        <authorList>
            <person name="Goodner B."/>
            <person name="Hinkle G."/>
            <person name="Gattung S."/>
            <person name="Miller N."/>
            <person name="Blanchard M."/>
            <person name="Qurollo B."/>
            <person name="Goldman B.S."/>
            <person name="Cao Y."/>
            <person name="Askenazi M."/>
            <person name="Halling C."/>
            <person name="Mullin L."/>
            <person name="Houmiel K."/>
            <person name="Gordon J."/>
            <person name="Vaudin M."/>
            <person name="Iartchouk O."/>
            <person name="Epp A."/>
            <person name="Liu F."/>
            <person name="Wollam C."/>
            <person name="Allinger M."/>
            <person name="Doughty D."/>
            <person name="Scott C."/>
            <person name="Lappas C."/>
            <person name="Markelz B."/>
            <person name="Flanagan C."/>
            <person name="Crowell C."/>
            <person name="Gurson J."/>
            <person name="Lomo C."/>
            <person name="Sear C."/>
            <person name="Strub G."/>
            <person name="Cielo C."/>
            <person name="Slater S."/>
        </authorList>
    </citation>
    <scope>NUCLEOTIDE SEQUENCE [LARGE SCALE GENOMIC DNA]</scope>
    <source>
        <strain evidence="2">C58 / ATCC 33970</strain>
    </source>
</reference>
<accession>A9CLB6</accession>
<dbReference type="AlphaFoldDB" id="A9CLB6"/>
<geneLocation type="plasmid" evidence="1 2">
    <name>At</name>
</geneLocation>
<proteinExistence type="predicted"/>
<keyword evidence="1" id="KW-0614">Plasmid</keyword>
<dbReference type="EnsemblBacteria" id="AAK90725">
    <property type="protein sequence ID" value="AAK90725"/>
    <property type="gene ID" value="Atu5351"/>
</dbReference>
<sequence>MNGCSIPLKAKFRSGCRLLRLRPKAAHQNQLDSIVDRMMKDKIELYQKLNMPHLRTR</sequence>
<gene>
    <name evidence="1" type="ordered locus">Atu5351</name>
</gene>
<dbReference type="EMBL" id="AE007872">
    <property type="protein sequence ID" value="AAK90725.1"/>
    <property type="molecule type" value="Genomic_DNA"/>
</dbReference>
<dbReference type="KEGG" id="atu:Atu5351"/>
<dbReference type="BioCyc" id="AGRO:ATU5351-MONOMER"/>
<organism evidence="1 2">
    <name type="scientific">Agrobacterium fabrum (strain C58 / ATCC 33970)</name>
    <name type="common">Agrobacterium tumefaciens (strain C58)</name>
    <dbReference type="NCBI Taxonomy" id="176299"/>
    <lineage>
        <taxon>Bacteria</taxon>
        <taxon>Pseudomonadati</taxon>
        <taxon>Pseudomonadota</taxon>
        <taxon>Alphaproteobacteria</taxon>
        <taxon>Hyphomicrobiales</taxon>
        <taxon>Rhizobiaceae</taxon>
        <taxon>Rhizobium/Agrobacterium group</taxon>
        <taxon>Agrobacterium</taxon>
        <taxon>Agrobacterium tumefaciens complex</taxon>
    </lineage>
</organism>
<dbReference type="HOGENOM" id="CLU_2986269_0_0_5"/>
<evidence type="ECO:0000313" key="2">
    <source>
        <dbReference type="Proteomes" id="UP000000813"/>
    </source>
</evidence>
<dbReference type="PIR" id="AI3202">
    <property type="entry name" value="AI3202"/>
</dbReference>
<dbReference type="Proteomes" id="UP000000813">
    <property type="component" value="Plasmid At"/>
</dbReference>